<dbReference type="Proteomes" id="UP000650833">
    <property type="component" value="Unassembled WGS sequence"/>
</dbReference>
<feature type="transmembrane region" description="Helical" evidence="5">
    <location>
        <begin position="348"/>
        <end position="367"/>
    </location>
</feature>
<feature type="transmembrane region" description="Helical" evidence="5">
    <location>
        <begin position="274"/>
        <end position="293"/>
    </location>
</feature>
<gene>
    <name evidence="7" type="ORF">INT46_000803</name>
</gene>
<dbReference type="EMBL" id="JAEPRC010000164">
    <property type="protein sequence ID" value="KAG2205893.1"/>
    <property type="molecule type" value="Genomic_DNA"/>
</dbReference>
<dbReference type="PANTHER" id="PTHR21576">
    <property type="entry name" value="UNCHARACTERIZED NODULIN-LIKE PROTEIN"/>
    <property type="match status" value="1"/>
</dbReference>
<dbReference type="GO" id="GO:0022857">
    <property type="term" value="F:transmembrane transporter activity"/>
    <property type="evidence" value="ECO:0007669"/>
    <property type="project" value="InterPro"/>
</dbReference>
<keyword evidence="8" id="KW-1185">Reference proteome</keyword>
<feature type="transmembrane region" description="Helical" evidence="5">
    <location>
        <begin position="180"/>
        <end position="203"/>
    </location>
</feature>
<dbReference type="AlphaFoldDB" id="A0A8H7R822"/>
<feature type="transmembrane region" description="Helical" evidence="5">
    <location>
        <begin position="379"/>
        <end position="398"/>
    </location>
</feature>
<evidence type="ECO:0000313" key="8">
    <source>
        <dbReference type="Proteomes" id="UP000650833"/>
    </source>
</evidence>
<feature type="signal peptide" evidence="6">
    <location>
        <begin position="1"/>
        <end position="22"/>
    </location>
</feature>
<protein>
    <recommendedName>
        <fullName evidence="9">Nodulin-like domain-containing protein</fullName>
    </recommendedName>
</protein>
<keyword evidence="2 5" id="KW-0812">Transmembrane</keyword>
<organism evidence="7 8">
    <name type="scientific">Mucor plumbeus</name>
    <dbReference type="NCBI Taxonomy" id="97098"/>
    <lineage>
        <taxon>Eukaryota</taxon>
        <taxon>Fungi</taxon>
        <taxon>Fungi incertae sedis</taxon>
        <taxon>Mucoromycota</taxon>
        <taxon>Mucoromycotina</taxon>
        <taxon>Mucoromycetes</taxon>
        <taxon>Mucorales</taxon>
        <taxon>Mucorineae</taxon>
        <taxon>Mucoraceae</taxon>
        <taxon>Mucor</taxon>
    </lineage>
</organism>
<dbReference type="SUPFAM" id="SSF103473">
    <property type="entry name" value="MFS general substrate transporter"/>
    <property type="match status" value="1"/>
</dbReference>
<dbReference type="OrthoDB" id="410267at2759"/>
<evidence type="ECO:0000256" key="1">
    <source>
        <dbReference type="ARBA" id="ARBA00004141"/>
    </source>
</evidence>
<evidence type="ECO:0000256" key="5">
    <source>
        <dbReference type="SAM" id="Phobius"/>
    </source>
</evidence>
<comment type="caution">
    <text evidence="7">The sequence shown here is derived from an EMBL/GenBank/DDBJ whole genome shotgun (WGS) entry which is preliminary data.</text>
</comment>
<evidence type="ECO:0000256" key="4">
    <source>
        <dbReference type="ARBA" id="ARBA00023136"/>
    </source>
</evidence>
<dbReference type="InterPro" id="IPR011701">
    <property type="entry name" value="MFS"/>
</dbReference>
<feature type="transmembrane region" description="Helical" evidence="5">
    <location>
        <begin position="140"/>
        <end position="160"/>
    </location>
</feature>
<dbReference type="Pfam" id="PF07690">
    <property type="entry name" value="MFS_1"/>
    <property type="match status" value="1"/>
</dbReference>
<feature type="transmembrane region" description="Helical" evidence="5">
    <location>
        <begin position="410"/>
        <end position="432"/>
    </location>
</feature>
<evidence type="ECO:0000313" key="7">
    <source>
        <dbReference type="EMBL" id="KAG2205893.1"/>
    </source>
</evidence>
<keyword evidence="3 5" id="KW-1133">Transmembrane helix</keyword>
<feature type="transmembrane region" description="Helical" evidence="5">
    <location>
        <begin position="453"/>
        <end position="473"/>
    </location>
</feature>
<feature type="transmembrane region" description="Helical" evidence="5">
    <location>
        <begin position="51"/>
        <end position="70"/>
    </location>
</feature>
<feature type="transmembrane region" description="Helical" evidence="5">
    <location>
        <begin position="82"/>
        <end position="99"/>
    </location>
</feature>
<keyword evidence="6" id="KW-0732">Signal</keyword>
<proteinExistence type="predicted"/>
<dbReference type="InterPro" id="IPR036259">
    <property type="entry name" value="MFS_trans_sf"/>
</dbReference>
<evidence type="ECO:0000256" key="6">
    <source>
        <dbReference type="SAM" id="SignalP"/>
    </source>
</evidence>
<dbReference type="Gene3D" id="1.20.1250.20">
    <property type="entry name" value="MFS general substrate transporter like domains"/>
    <property type="match status" value="1"/>
</dbReference>
<dbReference type="PANTHER" id="PTHR21576:SF158">
    <property type="entry name" value="RIBOSOMAL RNA-PROCESSING PROTEIN 12-LIKE CONSERVED DOMAIN-CONTAINING PROTEIN"/>
    <property type="match status" value="1"/>
</dbReference>
<feature type="transmembrane region" description="Helical" evidence="5">
    <location>
        <begin position="105"/>
        <end position="128"/>
    </location>
</feature>
<name>A0A8H7R822_9FUNG</name>
<keyword evidence="4 5" id="KW-0472">Membrane</keyword>
<accession>A0A8H7R822</accession>
<evidence type="ECO:0000256" key="2">
    <source>
        <dbReference type="ARBA" id="ARBA00022692"/>
    </source>
</evidence>
<evidence type="ECO:0008006" key="9">
    <source>
        <dbReference type="Google" id="ProtNLM"/>
    </source>
</evidence>
<evidence type="ECO:0000256" key="3">
    <source>
        <dbReference type="ARBA" id="ARBA00022989"/>
    </source>
</evidence>
<comment type="subcellular location">
    <subcellularLocation>
        <location evidence="1">Membrane</location>
        <topology evidence="1">Multi-pass membrane protein</topology>
    </subcellularLocation>
</comment>
<feature type="chain" id="PRO_5034317466" description="Nodulin-like domain-containing protein" evidence="6">
    <location>
        <begin position="23"/>
        <end position="488"/>
    </location>
</feature>
<dbReference type="GO" id="GO:0016020">
    <property type="term" value="C:membrane"/>
    <property type="evidence" value="ECO:0007669"/>
    <property type="project" value="UniProtKB-SubCell"/>
</dbReference>
<reference evidence="7" key="1">
    <citation type="submission" date="2020-12" db="EMBL/GenBank/DDBJ databases">
        <title>Metabolic potential, ecology and presence of endohyphal bacteria is reflected in genomic diversity of Mucoromycotina.</title>
        <authorList>
            <person name="Muszewska A."/>
            <person name="Okrasinska A."/>
            <person name="Steczkiewicz K."/>
            <person name="Drgas O."/>
            <person name="Orlowska M."/>
            <person name="Perlinska-Lenart U."/>
            <person name="Aleksandrzak-Piekarczyk T."/>
            <person name="Szatraj K."/>
            <person name="Zielenkiewicz U."/>
            <person name="Pilsyk S."/>
            <person name="Malc E."/>
            <person name="Mieczkowski P."/>
            <person name="Kruszewska J.S."/>
            <person name="Biernat P."/>
            <person name="Pawlowska J."/>
        </authorList>
    </citation>
    <scope>NUCLEOTIDE SEQUENCE</scope>
    <source>
        <strain evidence="7">CBS 226.32</strain>
    </source>
</reference>
<sequence length="488" mass="53449">MIPRISYRFSLALSFLAALIVANVSGPQYIYPTFGTSLNERFNWSAVQNSFVSTACFVGVSFSGPLCSWMIETLKIKKTLQVSALLMFLGPFMVAQTYAGRLPDSFILCAFYLICAGIAGAAAYLCALDSQSHNFKQRRGLSMGLTTASVGTCGVVFSQINDLLFGNERFEKDAPTSNDSTYNFLIFLAFTMSAGILFGSFFLGPVQDHKKEVIYTQIDEEQHRRLEFVNTEASASDTDSIESSPLLSNADLDKLEDYPSETVISGVKVLKHPVGLALFSTLFVVLGIGYIYLANIGQILSAISGASESNQHARNFHITLFSLGNCGSRAFFGALSDVLRNKFGIHRLWIFVLALVSMLMTLTWLVSTGTMTHEKLIPCTVVISSAYGIAFGVGPAVTTEFGTEVFARNWGIFLFAPAFGSQIFNILFGILYGHQAKKQNSHVCYGAACYKDTFRIGIICGIIVLAILSSAIYRAGLYRRRIPNDKII</sequence>